<evidence type="ECO:0000313" key="3">
    <source>
        <dbReference type="Proteomes" id="UP000474957"/>
    </source>
</evidence>
<dbReference type="RefSeq" id="WP_154449234.1">
    <property type="nucleotide sequence ID" value="NZ_WIND01000026.1"/>
</dbReference>
<dbReference type="EMBL" id="WIND01000026">
    <property type="protein sequence ID" value="MSU91811.1"/>
    <property type="molecule type" value="Genomic_DNA"/>
</dbReference>
<evidence type="ECO:0000313" key="2">
    <source>
        <dbReference type="EMBL" id="MSU91811.1"/>
    </source>
</evidence>
<name>A0A6L5Z5H0_9RHOB</name>
<sequence length="99" mass="11264">MARVLEVVDRHYADLTVEVLSNPALADLAVFRDDAAQAQGWSEQVWAFVPDRHNAHLSVYLKQPDRMGADLRIAFVARRALAGWSRPHRLCGRLCRVRN</sequence>
<dbReference type="InterPro" id="IPR046148">
    <property type="entry name" value="Septknot"/>
</dbReference>
<reference evidence="2 3" key="1">
    <citation type="submission" date="2019-10" db="EMBL/GenBank/DDBJ databases">
        <title>Cognatihalovulum marinum gen. nov. sp. nov., a new member of the family Rhodobacteraceae isolated from deep seawater of the Northwest Indian Ocean.</title>
        <authorList>
            <person name="Ruan C."/>
            <person name="Wang J."/>
            <person name="Zheng X."/>
            <person name="Song L."/>
            <person name="Zhu Y."/>
            <person name="Huang Y."/>
            <person name="Lu Z."/>
            <person name="Du W."/>
            <person name="Huang L."/>
            <person name="Dai X."/>
        </authorList>
    </citation>
    <scope>NUCLEOTIDE SEQUENCE [LARGE SCALE GENOMIC DNA]</scope>
    <source>
        <strain evidence="2 3">2CG4</strain>
    </source>
</reference>
<gene>
    <name evidence="2" type="ORF">GE300_19735</name>
</gene>
<dbReference type="Pfam" id="PF19647">
    <property type="entry name" value="Septknot"/>
    <property type="match status" value="1"/>
</dbReference>
<protein>
    <recommendedName>
        <fullName evidence="1">7(1) septoil knot domain-containing protein</fullName>
    </recommendedName>
</protein>
<organism evidence="2 3">
    <name type="scientific">Halovulum marinum</name>
    <dbReference type="NCBI Taxonomy" id="2662447"/>
    <lineage>
        <taxon>Bacteria</taxon>
        <taxon>Pseudomonadati</taxon>
        <taxon>Pseudomonadota</taxon>
        <taxon>Alphaproteobacteria</taxon>
        <taxon>Rhodobacterales</taxon>
        <taxon>Paracoccaceae</taxon>
        <taxon>Halovulum</taxon>
    </lineage>
</organism>
<evidence type="ECO:0000259" key="1">
    <source>
        <dbReference type="Pfam" id="PF19647"/>
    </source>
</evidence>
<feature type="domain" description="7(1) septoil knot" evidence="1">
    <location>
        <begin position="1"/>
        <end position="84"/>
    </location>
</feature>
<accession>A0A6L5Z5H0</accession>
<comment type="caution">
    <text evidence="2">The sequence shown here is derived from an EMBL/GenBank/DDBJ whole genome shotgun (WGS) entry which is preliminary data.</text>
</comment>
<proteinExistence type="predicted"/>
<keyword evidence="3" id="KW-1185">Reference proteome</keyword>
<dbReference type="AlphaFoldDB" id="A0A6L5Z5H0"/>
<dbReference type="Proteomes" id="UP000474957">
    <property type="component" value="Unassembled WGS sequence"/>
</dbReference>